<accession>A0A9P6DLT9</accession>
<reference evidence="2" key="1">
    <citation type="journal article" date="2020" name="Nat. Commun.">
        <title>Large-scale genome sequencing of mycorrhizal fungi provides insights into the early evolution of symbiotic traits.</title>
        <authorList>
            <person name="Miyauchi S."/>
            <person name="Kiss E."/>
            <person name="Kuo A."/>
            <person name="Drula E."/>
            <person name="Kohler A."/>
            <person name="Sanchez-Garcia M."/>
            <person name="Morin E."/>
            <person name="Andreopoulos B."/>
            <person name="Barry K.W."/>
            <person name="Bonito G."/>
            <person name="Buee M."/>
            <person name="Carver A."/>
            <person name="Chen C."/>
            <person name="Cichocki N."/>
            <person name="Clum A."/>
            <person name="Culley D."/>
            <person name="Crous P.W."/>
            <person name="Fauchery L."/>
            <person name="Girlanda M."/>
            <person name="Hayes R.D."/>
            <person name="Keri Z."/>
            <person name="LaButti K."/>
            <person name="Lipzen A."/>
            <person name="Lombard V."/>
            <person name="Magnuson J."/>
            <person name="Maillard F."/>
            <person name="Murat C."/>
            <person name="Nolan M."/>
            <person name="Ohm R.A."/>
            <person name="Pangilinan J."/>
            <person name="Pereira M.F."/>
            <person name="Perotto S."/>
            <person name="Peter M."/>
            <person name="Pfister S."/>
            <person name="Riley R."/>
            <person name="Sitrit Y."/>
            <person name="Stielow J.B."/>
            <person name="Szollosi G."/>
            <person name="Zifcakova L."/>
            <person name="Stursova M."/>
            <person name="Spatafora J.W."/>
            <person name="Tedersoo L."/>
            <person name="Vaario L.M."/>
            <person name="Yamada A."/>
            <person name="Yan M."/>
            <person name="Wang P."/>
            <person name="Xu J."/>
            <person name="Bruns T."/>
            <person name="Baldrian P."/>
            <person name="Vilgalys R."/>
            <person name="Dunand C."/>
            <person name="Henrissat B."/>
            <person name="Grigoriev I.V."/>
            <person name="Hibbett D."/>
            <person name="Nagy L.G."/>
            <person name="Martin F.M."/>
        </authorList>
    </citation>
    <scope>NUCLEOTIDE SEQUENCE</scope>
    <source>
        <strain evidence="2">UP504</strain>
    </source>
</reference>
<keyword evidence="3" id="KW-1185">Reference proteome</keyword>
<evidence type="ECO:0000313" key="3">
    <source>
        <dbReference type="Proteomes" id="UP000886523"/>
    </source>
</evidence>
<dbReference type="OrthoDB" id="3527137at2759"/>
<gene>
    <name evidence="2" type="ORF">BS47DRAFT_321705</name>
</gene>
<dbReference type="Pfam" id="PF24968">
    <property type="entry name" value="DUF7770"/>
    <property type="match status" value="1"/>
</dbReference>
<protein>
    <recommendedName>
        <fullName evidence="1">DUF7770 domain-containing protein</fullName>
    </recommendedName>
</protein>
<proteinExistence type="predicted"/>
<organism evidence="2 3">
    <name type="scientific">Hydnum rufescens UP504</name>
    <dbReference type="NCBI Taxonomy" id="1448309"/>
    <lineage>
        <taxon>Eukaryota</taxon>
        <taxon>Fungi</taxon>
        <taxon>Dikarya</taxon>
        <taxon>Basidiomycota</taxon>
        <taxon>Agaricomycotina</taxon>
        <taxon>Agaricomycetes</taxon>
        <taxon>Cantharellales</taxon>
        <taxon>Hydnaceae</taxon>
        <taxon>Hydnum</taxon>
    </lineage>
</organism>
<evidence type="ECO:0000313" key="2">
    <source>
        <dbReference type="EMBL" id="KAF9507261.1"/>
    </source>
</evidence>
<evidence type="ECO:0000259" key="1">
    <source>
        <dbReference type="Pfam" id="PF24968"/>
    </source>
</evidence>
<dbReference type="Proteomes" id="UP000886523">
    <property type="component" value="Unassembled WGS sequence"/>
</dbReference>
<sequence length="186" mass="20582">MSVNDVLKHIRNPDGNWGTSYLDPNALRQRVLCVNFYAHTNLFNLGADGQPPTNHWSLFLPLSATNSVCIDMVPSEPDKPGMIMIESKAHSVSDDNVFLLQSPVPEGTTVAQILSIIIGLGRDRYTPAAVGEGCRYWLSVIAGDMYEAGILPKEMVDQARWALGQFWRHPKGAGYVERAMAEGDFY</sequence>
<comment type="caution">
    <text evidence="2">The sequence shown here is derived from an EMBL/GenBank/DDBJ whole genome shotgun (WGS) entry which is preliminary data.</text>
</comment>
<feature type="domain" description="DUF7770" evidence="1">
    <location>
        <begin position="34"/>
        <end position="186"/>
    </location>
</feature>
<dbReference type="InterPro" id="IPR056672">
    <property type="entry name" value="DUF7770"/>
</dbReference>
<name>A0A9P6DLT9_9AGAM</name>
<dbReference type="EMBL" id="MU129086">
    <property type="protein sequence ID" value="KAF9507261.1"/>
    <property type="molecule type" value="Genomic_DNA"/>
</dbReference>
<dbReference type="AlphaFoldDB" id="A0A9P6DLT9"/>